<sequence length="132" mass="14310">MPSDTPTPVAILAAHDYIAGVSSCPCGWHWTETRTYACGEDLRIARAYNDHLIAALAEHYHLLPKVEHNDSFEGNDDEHGWRSWSLPGGGINVFDDGAISMEVRYAYGVDPTGVRVIASALASAADVAEEPK</sequence>
<dbReference type="EMBL" id="MH536812">
    <property type="protein sequence ID" value="AXH49033.1"/>
    <property type="molecule type" value="Genomic_DNA"/>
</dbReference>
<organism evidence="1 2">
    <name type="scientific">Gordonia phage Apricot</name>
    <dbReference type="NCBI Taxonomy" id="2250319"/>
    <lineage>
        <taxon>Viruses</taxon>
        <taxon>Duplodnaviria</taxon>
        <taxon>Heunggongvirae</taxon>
        <taxon>Uroviricota</taxon>
        <taxon>Caudoviricetes</taxon>
        <taxon>Apricotvirus</taxon>
        <taxon>Apricotvirus apricot</taxon>
    </lineage>
</organism>
<dbReference type="KEGG" id="vg:54997795"/>
<evidence type="ECO:0000313" key="2">
    <source>
        <dbReference type="Proteomes" id="UP000258434"/>
    </source>
</evidence>
<dbReference type="GeneID" id="54997795"/>
<accession>A0A345L181</accession>
<dbReference type="RefSeq" id="YP_009806922.1">
    <property type="nucleotide sequence ID" value="NC_048018.1"/>
</dbReference>
<proteinExistence type="predicted"/>
<name>A0A345L181_9CAUD</name>
<protein>
    <submittedName>
        <fullName evidence="1">Uncharacterized protein</fullName>
    </submittedName>
</protein>
<reference evidence="2" key="1">
    <citation type="submission" date="2018-06" db="EMBL/GenBank/DDBJ databases">
        <authorList>
            <person name="Zhirakovskaya E."/>
        </authorList>
    </citation>
    <scope>NUCLEOTIDE SEQUENCE [LARGE SCALE GENOMIC DNA]</scope>
</reference>
<gene>
    <name evidence="1" type="primary">74</name>
    <name evidence="1" type="ORF">SEA_APRICOT_74</name>
</gene>
<keyword evidence="2" id="KW-1185">Reference proteome</keyword>
<dbReference type="Proteomes" id="UP000258434">
    <property type="component" value="Segment"/>
</dbReference>
<evidence type="ECO:0000313" key="1">
    <source>
        <dbReference type="EMBL" id="AXH49033.1"/>
    </source>
</evidence>